<proteinExistence type="predicted"/>
<gene>
    <name evidence="1" type="ORF">PGLA1383_LOCUS3310</name>
</gene>
<evidence type="ECO:0000313" key="2">
    <source>
        <dbReference type="Proteomes" id="UP000654075"/>
    </source>
</evidence>
<dbReference type="InterPro" id="IPR011990">
    <property type="entry name" value="TPR-like_helical_dom_sf"/>
</dbReference>
<sequence length="181" mass="19443">MARGRRWGVVLAASVYVWSSPLFVLPVHREIQVARGAARQQAATKAAGVALKEGKAKQGVALKEEVPPEVRPVVGSQPWQHALSLLQDMQSRRLRLSEINVGSAVQACLAVKNSTGPSLRWQQALGLFKTAAQKGVIPDPACCGSLLAECEQRDLAGVEVDVLQRIRQSEAADDGTDINSE</sequence>
<name>A0A813D7K8_POLGL</name>
<evidence type="ECO:0000313" key="1">
    <source>
        <dbReference type="EMBL" id="CAE8584376.1"/>
    </source>
</evidence>
<protein>
    <submittedName>
        <fullName evidence="1">Uncharacterized protein</fullName>
    </submittedName>
</protein>
<dbReference type="Proteomes" id="UP000654075">
    <property type="component" value="Unassembled WGS sequence"/>
</dbReference>
<reference evidence="1" key="1">
    <citation type="submission" date="2021-02" db="EMBL/GenBank/DDBJ databases">
        <authorList>
            <person name="Dougan E. K."/>
            <person name="Rhodes N."/>
            <person name="Thang M."/>
            <person name="Chan C."/>
        </authorList>
    </citation>
    <scope>NUCLEOTIDE SEQUENCE</scope>
</reference>
<dbReference type="Gene3D" id="1.25.40.10">
    <property type="entry name" value="Tetratricopeptide repeat domain"/>
    <property type="match status" value="1"/>
</dbReference>
<dbReference type="EMBL" id="CAJNNV010001137">
    <property type="protein sequence ID" value="CAE8584376.1"/>
    <property type="molecule type" value="Genomic_DNA"/>
</dbReference>
<dbReference type="AlphaFoldDB" id="A0A813D7K8"/>
<keyword evidence="2" id="KW-1185">Reference proteome</keyword>
<accession>A0A813D7K8</accession>
<comment type="caution">
    <text evidence="1">The sequence shown here is derived from an EMBL/GenBank/DDBJ whole genome shotgun (WGS) entry which is preliminary data.</text>
</comment>
<feature type="non-terminal residue" evidence="1">
    <location>
        <position position="181"/>
    </location>
</feature>
<organism evidence="1 2">
    <name type="scientific">Polarella glacialis</name>
    <name type="common">Dinoflagellate</name>
    <dbReference type="NCBI Taxonomy" id="89957"/>
    <lineage>
        <taxon>Eukaryota</taxon>
        <taxon>Sar</taxon>
        <taxon>Alveolata</taxon>
        <taxon>Dinophyceae</taxon>
        <taxon>Suessiales</taxon>
        <taxon>Suessiaceae</taxon>
        <taxon>Polarella</taxon>
    </lineage>
</organism>